<feature type="chain" id="PRO_5011733130" description="Collagen, middle region" evidence="1">
    <location>
        <begin position="19"/>
        <end position="398"/>
    </location>
</feature>
<organism evidence="2 3">
    <name type="scientific">Fontimonas thermophila</name>
    <dbReference type="NCBI Taxonomy" id="1076937"/>
    <lineage>
        <taxon>Bacteria</taxon>
        <taxon>Pseudomonadati</taxon>
        <taxon>Pseudomonadota</taxon>
        <taxon>Gammaproteobacteria</taxon>
        <taxon>Nevskiales</taxon>
        <taxon>Nevskiaceae</taxon>
        <taxon>Fontimonas</taxon>
    </lineage>
</organism>
<evidence type="ECO:0000313" key="3">
    <source>
        <dbReference type="Proteomes" id="UP000199771"/>
    </source>
</evidence>
<dbReference type="PROSITE" id="PS51257">
    <property type="entry name" value="PROKAR_LIPOPROTEIN"/>
    <property type="match status" value="1"/>
</dbReference>
<dbReference type="Proteomes" id="UP000199771">
    <property type="component" value="Unassembled WGS sequence"/>
</dbReference>
<gene>
    <name evidence="2" type="ORF">SAMN04488120_10611</name>
</gene>
<reference evidence="2 3" key="1">
    <citation type="submission" date="2016-10" db="EMBL/GenBank/DDBJ databases">
        <authorList>
            <person name="de Groot N.N."/>
        </authorList>
    </citation>
    <scope>NUCLEOTIDE SEQUENCE [LARGE SCALE GENOMIC DNA]</scope>
    <source>
        <strain evidence="2 3">DSM 23609</strain>
    </source>
</reference>
<evidence type="ECO:0000313" key="2">
    <source>
        <dbReference type="EMBL" id="SFF50369.1"/>
    </source>
</evidence>
<feature type="signal peptide" evidence="1">
    <location>
        <begin position="1"/>
        <end position="18"/>
    </location>
</feature>
<evidence type="ECO:0000256" key="1">
    <source>
        <dbReference type="SAM" id="SignalP"/>
    </source>
</evidence>
<protein>
    <recommendedName>
        <fullName evidence="4">Collagen, middle region</fullName>
    </recommendedName>
</protein>
<keyword evidence="1" id="KW-0732">Signal</keyword>
<dbReference type="RefSeq" id="WP_143383654.1">
    <property type="nucleotide sequence ID" value="NZ_FOOC01000006.1"/>
</dbReference>
<dbReference type="STRING" id="1076937.SAMN04488120_10611"/>
<evidence type="ECO:0008006" key="4">
    <source>
        <dbReference type="Google" id="ProtNLM"/>
    </source>
</evidence>
<keyword evidence="3" id="KW-1185">Reference proteome</keyword>
<dbReference type="EMBL" id="FOOC01000006">
    <property type="protein sequence ID" value="SFF50369.1"/>
    <property type="molecule type" value="Genomic_DNA"/>
</dbReference>
<dbReference type="AlphaFoldDB" id="A0A1I2J7P1"/>
<sequence>MFKRCMYAVTIGSFILLAGCGGGGSDPSNNGPRPGGGDIAVQRVQGPLDPLQDQLSDAVFSPLGDTLAGTPLAGVIRCTDATVTYGTLDIADALLAALQSGAAAPTPDPARLTAALQTLAVSLQGLLEALAGDAQACLTGSLPASSLGSNPLAGTPLAPLGEQLAPILAQIAALGSGSSGTGGGGVQLNTLAQLFDQLHAALQLALAQIPAQAQAAPVVGGALDTLSTALDDTRSLVHAVIAYDSNATRTGLQHLLDHALVGLLTHVVPLRTIEEQAGQPGVISGRIESAAAQLATQVATVAGTVTAPVFAQLLAGALDPVLGPIENELLPTLLGALADALASGGLDDLSGIFAGTPLASVVNLVDSLLGTLLGGLPGGGTTCPFAGLPLLSLLCGQA</sequence>
<proteinExistence type="predicted"/>
<accession>A0A1I2J7P1</accession>
<name>A0A1I2J7P1_9GAMM</name>